<protein>
    <recommendedName>
        <fullName evidence="4">SMODS and SLOG-associating 2TM effector domain-containing protein</fullName>
    </recommendedName>
</protein>
<accession>A0ABU5PLX4</accession>
<evidence type="ECO:0000256" key="1">
    <source>
        <dbReference type="SAM" id="Phobius"/>
    </source>
</evidence>
<evidence type="ECO:0000313" key="3">
    <source>
        <dbReference type="Proteomes" id="UP001292216"/>
    </source>
</evidence>
<organism evidence="2 3">
    <name type="scientific">Paenibacillus phoenicis</name>
    <dbReference type="NCBI Taxonomy" id="554117"/>
    <lineage>
        <taxon>Bacteria</taxon>
        <taxon>Bacillati</taxon>
        <taxon>Bacillota</taxon>
        <taxon>Bacilli</taxon>
        <taxon>Bacillales</taxon>
        <taxon>Paenibacillaceae</taxon>
        <taxon>Paenibacillus</taxon>
    </lineage>
</organism>
<keyword evidence="1" id="KW-0472">Membrane</keyword>
<name>A0ABU5PLX4_9BACL</name>
<keyword evidence="1" id="KW-1133">Transmembrane helix</keyword>
<evidence type="ECO:0008006" key="4">
    <source>
        <dbReference type="Google" id="ProtNLM"/>
    </source>
</evidence>
<proteinExistence type="predicted"/>
<gene>
    <name evidence="2" type="ORF">U9M73_13155</name>
</gene>
<sequence length="195" mass="22824">MSDKVNIPIELIKVVIPGLIAFWAAMKTTLQSRHLDTTKEIFNRFYLPAFKILEPHLYGSCTKQVTLEISEKLELLAEENYEFAKGRDINLIRKYRHTALNCEHVFYDNTSQIDQIFQELCMCIDKEFERCRRKLGLPTRTFIDKLNSGKYSKSVQYRLGEVYRLIEGMYPLILIAALSILMYSLIDLIIKIFTI</sequence>
<dbReference type="RefSeq" id="WP_323077619.1">
    <property type="nucleotide sequence ID" value="NZ_CBCSKM010000008.1"/>
</dbReference>
<keyword evidence="1" id="KW-0812">Transmembrane</keyword>
<feature type="transmembrane region" description="Helical" evidence="1">
    <location>
        <begin position="169"/>
        <end position="190"/>
    </location>
</feature>
<evidence type="ECO:0000313" key="2">
    <source>
        <dbReference type="EMBL" id="MEA3570933.1"/>
    </source>
</evidence>
<feature type="transmembrane region" description="Helical" evidence="1">
    <location>
        <begin position="7"/>
        <end position="26"/>
    </location>
</feature>
<dbReference type="EMBL" id="JAYERP010000001">
    <property type="protein sequence ID" value="MEA3570933.1"/>
    <property type="molecule type" value="Genomic_DNA"/>
</dbReference>
<dbReference type="Proteomes" id="UP001292216">
    <property type="component" value="Unassembled WGS sequence"/>
</dbReference>
<reference evidence="2 3" key="1">
    <citation type="submission" date="2023-12" db="EMBL/GenBank/DDBJ databases">
        <title>Whole genome sequencing of Paenibacillus phoenicis isolated from the Phoenix Mars Lander spacecraft assembly facility.</title>
        <authorList>
            <person name="Garcia A."/>
            <person name="Venkateswaran K."/>
        </authorList>
    </citation>
    <scope>NUCLEOTIDE SEQUENCE [LARGE SCALE GENOMIC DNA]</scope>
    <source>
        <strain evidence="2 3">3PO2SA</strain>
    </source>
</reference>
<keyword evidence="3" id="KW-1185">Reference proteome</keyword>
<comment type="caution">
    <text evidence="2">The sequence shown here is derived from an EMBL/GenBank/DDBJ whole genome shotgun (WGS) entry which is preliminary data.</text>
</comment>